<comment type="subcellular location">
    <subcellularLocation>
        <location evidence="1">Cell outer membrane</location>
    </subcellularLocation>
</comment>
<evidence type="ECO:0000256" key="1">
    <source>
        <dbReference type="ARBA" id="ARBA00004442"/>
    </source>
</evidence>
<name>A0ABQ6DYK6_9GAMM</name>
<proteinExistence type="predicted"/>
<sequence>MMKTKTNTTFKKSVLGFFVVTAIAGSFIPWEDYMPRSETPAMKAFYENSDALQEDLVSQNMVNIDSDVLARIAEDHMVSDLDAEIDAQALQSAETFTTQDDGFEPGEVNDFNEVTLISEPLVEQQSDAVIMETPLLFSFDSSEISPEYFEALNETAEYMQNSDNESNTVWQVIGYADQSGNRVYNGKLANKRAQKVAAYLVDKGVAEEQLSVVSLGASTPLNSERSIENNRNERRVELHPYQAEITVLAEQYNKQMQQQASHQKALQLAKRQAEQEMQQYVEQLTKVTTKQDSAVESENNVEENVAETSEQPTKQTTETLEAEISERLTTAMEL</sequence>
<keyword evidence="3" id="KW-0998">Cell outer membrane</keyword>
<dbReference type="Pfam" id="PF00691">
    <property type="entry name" value="OmpA"/>
    <property type="match status" value="1"/>
</dbReference>
<dbReference type="CDD" id="cd07185">
    <property type="entry name" value="OmpA_C-like"/>
    <property type="match status" value="1"/>
</dbReference>
<evidence type="ECO:0000256" key="4">
    <source>
        <dbReference type="PROSITE-ProRule" id="PRU00473"/>
    </source>
</evidence>
<feature type="region of interest" description="Disordered" evidence="5">
    <location>
        <begin position="288"/>
        <end position="320"/>
    </location>
</feature>
<dbReference type="InterPro" id="IPR036737">
    <property type="entry name" value="OmpA-like_sf"/>
</dbReference>
<protein>
    <recommendedName>
        <fullName evidence="6">OmpA-like domain-containing protein</fullName>
    </recommendedName>
</protein>
<evidence type="ECO:0000256" key="3">
    <source>
        <dbReference type="ARBA" id="ARBA00023237"/>
    </source>
</evidence>
<evidence type="ECO:0000313" key="7">
    <source>
        <dbReference type="EMBL" id="GLS90068.1"/>
    </source>
</evidence>
<dbReference type="InterPro" id="IPR006664">
    <property type="entry name" value="OMP_bac"/>
</dbReference>
<gene>
    <name evidence="7" type="ORF">GCM10007916_11350</name>
</gene>
<dbReference type="InterPro" id="IPR050330">
    <property type="entry name" value="Bact_OuterMem_StrucFunc"/>
</dbReference>
<evidence type="ECO:0000313" key="8">
    <source>
        <dbReference type="Proteomes" id="UP001157353"/>
    </source>
</evidence>
<dbReference type="PROSITE" id="PS51123">
    <property type="entry name" value="OMPA_2"/>
    <property type="match status" value="1"/>
</dbReference>
<accession>A0ABQ6DYK6</accession>
<comment type="caution">
    <text evidence="7">The sequence shown here is derived from an EMBL/GenBank/DDBJ whole genome shotgun (WGS) entry which is preliminary data.</text>
</comment>
<dbReference type="InterPro" id="IPR006665">
    <property type="entry name" value="OmpA-like"/>
</dbReference>
<dbReference type="PANTHER" id="PTHR30329">
    <property type="entry name" value="STATOR ELEMENT OF FLAGELLAR MOTOR COMPLEX"/>
    <property type="match status" value="1"/>
</dbReference>
<evidence type="ECO:0000259" key="6">
    <source>
        <dbReference type="PROSITE" id="PS51123"/>
    </source>
</evidence>
<dbReference type="Proteomes" id="UP001157353">
    <property type="component" value="Unassembled WGS sequence"/>
</dbReference>
<dbReference type="Gene3D" id="3.30.1330.60">
    <property type="entry name" value="OmpA-like domain"/>
    <property type="match status" value="1"/>
</dbReference>
<dbReference type="EMBL" id="BSPQ01000002">
    <property type="protein sequence ID" value="GLS90068.1"/>
    <property type="molecule type" value="Genomic_DNA"/>
</dbReference>
<dbReference type="PRINTS" id="PR01021">
    <property type="entry name" value="OMPADOMAIN"/>
</dbReference>
<organism evidence="7 8">
    <name type="scientific">Psychromonas marina</name>
    <dbReference type="NCBI Taxonomy" id="88364"/>
    <lineage>
        <taxon>Bacteria</taxon>
        <taxon>Pseudomonadati</taxon>
        <taxon>Pseudomonadota</taxon>
        <taxon>Gammaproteobacteria</taxon>
        <taxon>Alteromonadales</taxon>
        <taxon>Psychromonadaceae</taxon>
        <taxon>Psychromonas</taxon>
    </lineage>
</organism>
<feature type="domain" description="OmpA-like" evidence="6">
    <location>
        <begin position="124"/>
        <end position="244"/>
    </location>
</feature>
<evidence type="ECO:0000256" key="5">
    <source>
        <dbReference type="SAM" id="MobiDB-lite"/>
    </source>
</evidence>
<dbReference type="SUPFAM" id="SSF103088">
    <property type="entry name" value="OmpA-like"/>
    <property type="match status" value="1"/>
</dbReference>
<keyword evidence="2 4" id="KW-0472">Membrane</keyword>
<dbReference type="RefSeq" id="WP_284203191.1">
    <property type="nucleotide sequence ID" value="NZ_BSPQ01000002.1"/>
</dbReference>
<evidence type="ECO:0000256" key="2">
    <source>
        <dbReference type="ARBA" id="ARBA00023136"/>
    </source>
</evidence>
<keyword evidence="8" id="KW-1185">Reference proteome</keyword>
<reference evidence="8" key="1">
    <citation type="journal article" date="2019" name="Int. J. Syst. Evol. Microbiol.">
        <title>The Global Catalogue of Microorganisms (GCM) 10K type strain sequencing project: providing services to taxonomists for standard genome sequencing and annotation.</title>
        <authorList>
            <consortium name="The Broad Institute Genomics Platform"/>
            <consortium name="The Broad Institute Genome Sequencing Center for Infectious Disease"/>
            <person name="Wu L."/>
            <person name="Ma J."/>
        </authorList>
    </citation>
    <scope>NUCLEOTIDE SEQUENCE [LARGE SCALE GENOMIC DNA]</scope>
    <source>
        <strain evidence="8">NBRC 103166</strain>
    </source>
</reference>
<dbReference type="PANTHER" id="PTHR30329:SF21">
    <property type="entry name" value="LIPOPROTEIN YIAD-RELATED"/>
    <property type="match status" value="1"/>
</dbReference>